<evidence type="ECO:0000313" key="3">
    <source>
        <dbReference type="Proteomes" id="UP000243459"/>
    </source>
</evidence>
<dbReference type="AlphaFoldDB" id="A0A5P1FKT6"/>
<dbReference type="Gramene" id="ONK78694">
    <property type="protein sequence ID" value="ONK78694"/>
    <property type="gene ID" value="A4U43_C02F21460"/>
</dbReference>
<feature type="domain" description="F-box/LRR-repeat protein 15-like leucin rich repeat" evidence="1">
    <location>
        <begin position="50"/>
        <end position="134"/>
    </location>
</feature>
<dbReference type="InterPro" id="IPR057207">
    <property type="entry name" value="FBXL15_LRR"/>
</dbReference>
<dbReference type="FunFam" id="3.80.10.10:FF:000276">
    <property type="entry name" value="F-box/LRR-repeat protein 3"/>
    <property type="match status" value="1"/>
</dbReference>
<sequence length="507" mass="56135">MARGCRRCRLDSVWSDRWGLARCGGCGGRLERLGVKWCMEISDIGVELLVKKCRGIKVLDVSYLKITNKSLHSISSLEKLEVLSMVGCSHIDNDGLRYLNNGRNSLLSIDVSRCDNVTSYGLISVIEGHKSIQKLKSGDCFPDISPVFFSKLSLLKRTLNNLKLDGSQVSASSLKAIGLNCKNLIDISLSKCRGVDDEGISELVKNCTDLRTIDLTCCHLVMDKAMSAIASHCKNLECLRLESCTLLTEKGMDCIGTRCSNLKELDLTDCNMNDAALKFLSRCSKLMVLKLGLCSGISNEGLAHVSSNCRNLRELDLYRCSRINDDGLASLAISCKKLKKLNICYCNEITDKGLKHLSSLKELQDLEMRSLYKVTSLGITAIAMGCISLTELDVKKCYSVDDMAMSALAQYSPNLRQINISYCPITFIGLWKLLGNLRCLQDAKLVHLTRISVEGFELALRASCGRLKKLKLVTAMKNLLPPGLLQMLQARGCRLRCLDKPVTSRLY</sequence>
<dbReference type="GO" id="GO:0031146">
    <property type="term" value="P:SCF-dependent proteasomal ubiquitin-dependent protein catabolic process"/>
    <property type="evidence" value="ECO:0007669"/>
    <property type="project" value="TreeGrafter"/>
</dbReference>
<dbReference type="PANTHER" id="PTHR13318">
    <property type="entry name" value="PARTNER OF PAIRED, ISOFORM B-RELATED"/>
    <property type="match status" value="1"/>
</dbReference>
<dbReference type="OMA" id="DLTCCRF"/>
<dbReference type="EMBL" id="CM007382">
    <property type="protein sequence ID" value="ONK78694.1"/>
    <property type="molecule type" value="Genomic_DNA"/>
</dbReference>
<proteinExistence type="predicted"/>
<reference evidence="3" key="1">
    <citation type="journal article" date="2017" name="Nat. Commun.">
        <title>The asparagus genome sheds light on the origin and evolution of a young Y chromosome.</title>
        <authorList>
            <person name="Harkess A."/>
            <person name="Zhou J."/>
            <person name="Xu C."/>
            <person name="Bowers J.E."/>
            <person name="Van der Hulst R."/>
            <person name="Ayyampalayam S."/>
            <person name="Mercati F."/>
            <person name="Riccardi P."/>
            <person name="McKain M.R."/>
            <person name="Kakrana A."/>
            <person name="Tang H."/>
            <person name="Ray J."/>
            <person name="Groenendijk J."/>
            <person name="Arikit S."/>
            <person name="Mathioni S.M."/>
            <person name="Nakano M."/>
            <person name="Shan H."/>
            <person name="Telgmann-Rauber A."/>
            <person name="Kanno A."/>
            <person name="Yue Z."/>
            <person name="Chen H."/>
            <person name="Li W."/>
            <person name="Chen Y."/>
            <person name="Xu X."/>
            <person name="Zhang Y."/>
            <person name="Luo S."/>
            <person name="Chen H."/>
            <person name="Gao J."/>
            <person name="Mao Z."/>
            <person name="Pires J.C."/>
            <person name="Luo M."/>
            <person name="Kudrna D."/>
            <person name="Wing R.A."/>
            <person name="Meyers B.C."/>
            <person name="Yi K."/>
            <person name="Kong H."/>
            <person name="Lavrijsen P."/>
            <person name="Sunseri F."/>
            <person name="Falavigna A."/>
            <person name="Ye Y."/>
            <person name="Leebens-Mack J.H."/>
            <person name="Chen G."/>
        </authorList>
    </citation>
    <scope>NUCLEOTIDE SEQUENCE [LARGE SCALE GENOMIC DNA]</scope>
    <source>
        <strain evidence="3">cv. DH0086</strain>
    </source>
</reference>
<dbReference type="GO" id="GO:0019005">
    <property type="term" value="C:SCF ubiquitin ligase complex"/>
    <property type="evidence" value="ECO:0007669"/>
    <property type="project" value="TreeGrafter"/>
</dbReference>
<dbReference type="InterPro" id="IPR032675">
    <property type="entry name" value="LRR_dom_sf"/>
</dbReference>
<dbReference type="Gene3D" id="3.80.10.10">
    <property type="entry name" value="Ribonuclease Inhibitor"/>
    <property type="match status" value="3"/>
</dbReference>
<dbReference type="PANTHER" id="PTHR13318:SF272">
    <property type="entry name" value="OS12G0552700 PROTEIN"/>
    <property type="match status" value="1"/>
</dbReference>
<keyword evidence="3" id="KW-1185">Reference proteome</keyword>
<accession>A0A5P1FKT6</accession>
<name>A0A5P1FKT6_ASPOF</name>
<protein>
    <recommendedName>
        <fullName evidence="1">F-box/LRR-repeat protein 15-like leucin rich repeat domain-containing protein</fullName>
    </recommendedName>
</protein>
<gene>
    <name evidence="2" type="ORF">A4U43_C02F21460</name>
</gene>
<feature type="domain" description="F-box/LRR-repeat protein 15-like leucin rich repeat" evidence="1">
    <location>
        <begin position="171"/>
        <end position="424"/>
    </location>
</feature>
<dbReference type="InterPro" id="IPR006553">
    <property type="entry name" value="Leu-rich_rpt_Cys-con_subtyp"/>
</dbReference>
<evidence type="ECO:0000313" key="2">
    <source>
        <dbReference type="EMBL" id="ONK78694.1"/>
    </source>
</evidence>
<dbReference type="Proteomes" id="UP000243459">
    <property type="component" value="Chromosome 2"/>
</dbReference>
<evidence type="ECO:0000259" key="1">
    <source>
        <dbReference type="Pfam" id="PF25372"/>
    </source>
</evidence>
<dbReference type="Pfam" id="PF25372">
    <property type="entry name" value="DUF7885"/>
    <property type="match status" value="2"/>
</dbReference>
<dbReference type="SMART" id="SM00367">
    <property type="entry name" value="LRR_CC"/>
    <property type="match status" value="13"/>
</dbReference>
<dbReference type="SUPFAM" id="SSF52047">
    <property type="entry name" value="RNI-like"/>
    <property type="match status" value="2"/>
</dbReference>
<organism evidence="2 3">
    <name type="scientific">Asparagus officinalis</name>
    <name type="common">Garden asparagus</name>
    <dbReference type="NCBI Taxonomy" id="4686"/>
    <lineage>
        <taxon>Eukaryota</taxon>
        <taxon>Viridiplantae</taxon>
        <taxon>Streptophyta</taxon>
        <taxon>Embryophyta</taxon>
        <taxon>Tracheophyta</taxon>
        <taxon>Spermatophyta</taxon>
        <taxon>Magnoliopsida</taxon>
        <taxon>Liliopsida</taxon>
        <taxon>Asparagales</taxon>
        <taxon>Asparagaceae</taxon>
        <taxon>Asparagoideae</taxon>
        <taxon>Asparagus</taxon>
    </lineage>
</organism>